<dbReference type="AlphaFoldDB" id="A0A8J4SGN6"/>
<sequence length="211" mass="24638">MFDRARQNGTRWTAERNAPGFRRQQRRSRSPIGRRAEVDTSRRGHTSQFSTFSRNASRRDSTQFKAEHARRPRTIEPKIRSQPDTHIYNQMRSTYRAPIVERTYASPPPLGRRRSRSPPRPMRRNDRIGGVPATDTRSGRFSSGRFSDPRNRMDNRYVKTNGDRFPRPREYHQDRTNRAPANRSFPSNSSKVAHRGTGRSSFRDSASGHWK</sequence>
<proteinExistence type="predicted"/>
<dbReference type="EMBL" id="LUCH01006829">
    <property type="protein sequence ID" value="KAF5397068.1"/>
    <property type="molecule type" value="Genomic_DNA"/>
</dbReference>
<evidence type="ECO:0000256" key="1">
    <source>
        <dbReference type="SAM" id="MobiDB-lite"/>
    </source>
</evidence>
<evidence type="ECO:0000313" key="3">
    <source>
        <dbReference type="Proteomes" id="UP000748531"/>
    </source>
</evidence>
<gene>
    <name evidence="2" type="ORF">PHET_09854</name>
</gene>
<protein>
    <submittedName>
        <fullName evidence="2">Uncharacterized protein</fullName>
    </submittedName>
</protein>
<organism evidence="2 3">
    <name type="scientific">Paragonimus heterotremus</name>
    <dbReference type="NCBI Taxonomy" id="100268"/>
    <lineage>
        <taxon>Eukaryota</taxon>
        <taxon>Metazoa</taxon>
        <taxon>Spiralia</taxon>
        <taxon>Lophotrochozoa</taxon>
        <taxon>Platyhelminthes</taxon>
        <taxon>Trematoda</taxon>
        <taxon>Digenea</taxon>
        <taxon>Plagiorchiida</taxon>
        <taxon>Troglotremata</taxon>
        <taxon>Troglotrematidae</taxon>
        <taxon>Paragonimus</taxon>
    </lineage>
</organism>
<feature type="compositionally biased region" description="Basic and acidic residues" evidence="1">
    <location>
        <begin position="57"/>
        <end position="83"/>
    </location>
</feature>
<comment type="caution">
    <text evidence="2">The sequence shown here is derived from an EMBL/GenBank/DDBJ whole genome shotgun (WGS) entry which is preliminary data.</text>
</comment>
<reference evidence="2" key="1">
    <citation type="submission" date="2019-05" db="EMBL/GenBank/DDBJ databases">
        <title>Annotation for the trematode Paragonimus heterotremus.</title>
        <authorList>
            <person name="Choi Y.-J."/>
        </authorList>
    </citation>
    <scope>NUCLEOTIDE SEQUENCE</scope>
    <source>
        <strain evidence="2">LC</strain>
    </source>
</reference>
<evidence type="ECO:0000313" key="2">
    <source>
        <dbReference type="EMBL" id="KAF5397068.1"/>
    </source>
</evidence>
<dbReference type="Proteomes" id="UP000748531">
    <property type="component" value="Unassembled WGS sequence"/>
</dbReference>
<accession>A0A8J4SGN6</accession>
<dbReference type="OrthoDB" id="6251686at2759"/>
<keyword evidence="3" id="KW-1185">Reference proteome</keyword>
<feature type="compositionally biased region" description="Polar residues" evidence="1">
    <location>
        <begin position="84"/>
        <end position="93"/>
    </location>
</feature>
<feature type="region of interest" description="Disordered" evidence="1">
    <location>
        <begin position="1"/>
        <end position="211"/>
    </location>
</feature>
<feature type="compositionally biased region" description="Polar residues" evidence="1">
    <location>
        <begin position="46"/>
        <end position="55"/>
    </location>
</feature>
<name>A0A8J4SGN6_9TREM</name>
<feature type="compositionally biased region" description="Basic and acidic residues" evidence="1">
    <location>
        <begin position="147"/>
        <end position="177"/>
    </location>
</feature>